<name>A0ABR1P6U0_DIAER</name>
<evidence type="ECO:0000256" key="1">
    <source>
        <dbReference type="ARBA" id="ARBA00006484"/>
    </source>
</evidence>
<dbReference type="Pfam" id="PF00106">
    <property type="entry name" value="adh_short"/>
    <property type="match status" value="1"/>
</dbReference>
<dbReference type="InterPro" id="IPR036291">
    <property type="entry name" value="NAD(P)-bd_dom_sf"/>
</dbReference>
<dbReference type="InterPro" id="IPR002347">
    <property type="entry name" value="SDR_fam"/>
</dbReference>
<dbReference type="PRINTS" id="PR00081">
    <property type="entry name" value="GDHRDH"/>
</dbReference>
<evidence type="ECO:0000256" key="2">
    <source>
        <dbReference type="ARBA" id="ARBA00022857"/>
    </source>
</evidence>
<organism evidence="4 5">
    <name type="scientific">Diaporthe eres</name>
    <name type="common">Phomopsis oblonga</name>
    <dbReference type="NCBI Taxonomy" id="83184"/>
    <lineage>
        <taxon>Eukaryota</taxon>
        <taxon>Fungi</taxon>
        <taxon>Dikarya</taxon>
        <taxon>Ascomycota</taxon>
        <taxon>Pezizomycotina</taxon>
        <taxon>Sordariomycetes</taxon>
        <taxon>Sordariomycetidae</taxon>
        <taxon>Diaporthales</taxon>
        <taxon>Diaporthaceae</taxon>
        <taxon>Diaporthe</taxon>
        <taxon>Diaporthe eres species complex</taxon>
    </lineage>
</organism>
<reference evidence="4 5" key="1">
    <citation type="submission" date="2024-02" db="EMBL/GenBank/DDBJ databases">
        <title>De novo assembly and annotation of 12 fungi associated with fruit tree decline syndrome in Ontario, Canada.</title>
        <authorList>
            <person name="Sulman M."/>
            <person name="Ellouze W."/>
            <person name="Ilyukhin E."/>
        </authorList>
    </citation>
    <scope>NUCLEOTIDE SEQUENCE [LARGE SCALE GENOMIC DNA]</scope>
    <source>
        <strain evidence="4 5">M169</strain>
    </source>
</reference>
<dbReference type="PANTHER" id="PTHR24320:SF236">
    <property type="entry name" value="SHORT-CHAIN DEHYDROGENASE-RELATED"/>
    <property type="match status" value="1"/>
</dbReference>
<dbReference type="PANTHER" id="PTHR24320">
    <property type="entry name" value="RETINOL DEHYDROGENASE"/>
    <property type="match status" value="1"/>
</dbReference>
<dbReference type="EMBL" id="JAKNSF020000036">
    <property type="protein sequence ID" value="KAK7727908.1"/>
    <property type="molecule type" value="Genomic_DNA"/>
</dbReference>
<evidence type="ECO:0000256" key="3">
    <source>
        <dbReference type="ARBA" id="ARBA00023002"/>
    </source>
</evidence>
<keyword evidence="5" id="KW-1185">Reference proteome</keyword>
<keyword evidence="3" id="KW-0560">Oxidoreductase</keyword>
<gene>
    <name evidence="4" type="primary">RDH1_2</name>
    <name evidence="4" type="ORF">SLS63_006989</name>
</gene>
<dbReference type="Proteomes" id="UP001430848">
    <property type="component" value="Unassembled WGS sequence"/>
</dbReference>
<protein>
    <submittedName>
        <fullName evidence="4">Short-chain alcohol dehydrogenase</fullName>
    </submittedName>
</protein>
<dbReference type="SUPFAM" id="SSF51735">
    <property type="entry name" value="NAD(P)-binding Rossmann-fold domains"/>
    <property type="match status" value="1"/>
</dbReference>
<evidence type="ECO:0000313" key="4">
    <source>
        <dbReference type="EMBL" id="KAK7727908.1"/>
    </source>
</evidence>
<keyword evidence="2" id="KW-0521">NADP</keyword>
<proteinExistence type="inferred from homology"/>
<sequence>MVGIRDVFPPKPSFTEQNLESQAGKVFLITGANSGVGFELAKLLYQKNGTVYIAARSESKIKTAIESIKQEFPSSTGRLASVVVDLSDLRTIRPAAQDFLAREDRLDVLFHNAGVMLTSGDAKGAQGHELRMATNCLGPQLLTDLLAPLLVRTARAQPAQKDSVRIVWVSSMVNASAPKGGIVWDEAQNKPKLLPGGMDQYMQTKVGDVLLAHEWGDRLGSDGIVSVSLHPGLMRTELQRDNKAMQTMMGIIFKPAKFGAYTELFAGFSPEVTVQKNGSFLIAWGRFSSLRDDIAAGTKPKEQDGTGLSKRFWDYCESEVDSFKGT</sequence>
<comment type="caution">
    <text evidence="4">The sequence shown here is derived from an EMBL/GenBank/DDBJ whole genome shotgun (WGS) entry which is preliminary data.</text>
</comment>
<accession>A0ABR1P6U0</accession>
<evidence type="ECO:0000313" key="5">
    <source>
        <dbReference type="Proteomes" id="UP001430848"/>
    </source>
</evidence>
<dbReference type="Gene3D" id="3.40.50.720">
    <property type="entry name" value="NAD(P)-binding Rossmann-like Domain"/>
    <property type="match status" value="1"/>
</dbReference>
<comment type="similarity">
    <text evidence="1">Belongs to the short-chain dehydrogenases/reductases (SDR) family.</text>
</comment>